<evidence type="ECO:0000256" key="1">
    <source>
        <dbReference type="SAM" id="MobiDB-lite"/>
    </source>
</evidence>
<evidence type="ECO:0000313" key="2">
    <source>
        <dbReference type="EMBL" id="KAG2294555.1"/>
    </source>
</evidence>
<feature type="compositionally biased region" description="Basic and acidic residues" evidence="1">
    <location>
        <begin position="106"/>
        <end position="118"/>
    </location>
</feature>
<feature type="compositionally biased region" description="Basic and acidic residues" evidence="1">
    <location>
        <begin position="153"/>
        <end position="171"/>
    </location>
</feature>
<proteinExistence type="predicted"/>
<dbReference type="EMBL" id="JAAMPC010000009">
    <property type="protein sequence ID" value="KAG2294555.1"/>
    <property type="molecule type" value="Genomic_DNA"/>
</dbReference>
<accession>A0A8X7UW83</accession>
<feature type="region of interest" description="Disordered" evidence="1">
    <location>
        <begin position="95"/>
        <end position="128"/>
    </location>
</feature>
<comment type="caution">
    <text evidence="2">The sequence shown here is derived from an EMBL/GenBank/DDBJ whole genome shotgun (WGS) entry which is preliminary data.</text>
</comment>
<feature type="region of interest" description="Disordered" evidence="1">
    <location>
        <begin position="143"/>
        <end position="171"/>
    </location>
</feature>
<protein>
    <submittedName>
        <fullName evidence="2">Uncharacterized protein</fullName>
    </submittedName>
</protein>
<keyword evidence="3" id="KW-1185">Reference proteome</keyword>
<dbReference type="Proteomes" id="UP000886595">
    <property type="component" value="Unassembled WGS sequence"/>
</dbReference>
<organism evidence="2 3">
    <name type="scientific">Brassica carinata</name>
    <name type="common">Ethiopian mustard</name>
    <name type="synonym">Abyssinian cabbage</name>
    <dbReference type="NCBI Taxonomy" id="52824"/>
    <lineage>
        <taxon>Eukaryota</taxon>
        <taxon>Viridiplantae</taxon>
        <taxon>Streptophyta</taxon>
        <taxon>Embryophyta</taxon>
        <taxon>Tracheophyta</taxon>
        <taxon>Spermatophyta</taxon>
        <taxon>Magnoliopsida</taxon>
        <taxon>eudicotyledons</taxon>
        <taxon>Gunneridae</taxon>
        <taxon>Pentapetalae</taxon>
        <taxon>rosids</taxon>
        <taxon>malvids</taxon>
        <taxon>Brassicales</taxon>
        <taxon>Brassicaceae</taxon>
        <taxon>Brassiceae</taxon>
        <taxon>Brassica</taxon>
    </lineage>
</organism>
<dbReference type="AlphaFoldDB" id="A0A8X7UW83"/>
<name>A0A8X7UW83_BRACI</name>
<sequence length="197" mass="21422">MAIVTNCCVKATIAEDVAKSKSWTDWAKEKIGLKHEENIPTTHTTSTVEDNAWEATDKAKDAKDAAKRKAEGAVGATYETAKSKAGETIGSLKDKASQSYDSVGQVKDDLPHKSKQVKDSFSGDNSDKSWTDWAKEKIGIKHNENYPNMGDTVSEKAKEAKDAATRKAGDAKESYANKYMPIDGASFISLIDIMPDV</sequence>
<gene>
    <name evidence="2" type="ORF">Bca52824_041224</name>
</gene>
<dbReference type="OrthoDB" id="1752233at2759"/>
<reference evidence="2 3" key="1">
    <citation type="submission" date="2020-02" db="EMBL/GenBank/DDBJ databases">
        <authorList>
            <person name="Ma Q."/>
            <person name="Huang Y."/>
            <person name="Song X."/>
            <person name="Pei D."/>
        </authorList>
    </citation>
    <scope>NUCLEOTIDE SEQUENCE [LARGE SCALE GENOMIC DNA]</scope>
    <source>
        <strain evidence="2">Sxm20200214</strain>
        <tissue evidence="2">Leaf</tissue>
    </source>
</reference>
<evidence type="ECO:0000313" key="3">
    <source>
        <dbReference type="Proteomes" id="UP000886595"/>
    </source>
</evidence>